<evidence type="ECO:0000313" key="4">
    <source>
        <dbReference type="Proteomes" id="UP001592531"/>
    </source>
</evidence>
<protein>
    <submittedName>
        <fullName evidence="3">DUF2254 domain-containing protein</fullName>
    </submittedName>
</protein>
<evidence type="ECO:0000256" key="1">
    <source>
        <dbReference type="SAM" id="MobiDB-lite"/>
    </source>
</evidence>
<evidence type="ECO:0000313" key="3">
    <source>
        <dbReference type="EMBL" id="MFC1418006.1"/>
    </source>
</evidence>
<dbReference type="RefSeq" id="WP_380536701.1">
    <property type="nucleotide sequence ID" value="NZ_JBHFAB010000010.1"/>
</dbReference>
<reference evidence="3 4" key="1">
    <citation type="submission" date="2024-09" db="EMBL/GenBank/DDBJ databases">
        <authorList>
            <person name="Lee S.D."/>
        </authorList>
    </citation>
    <scope>NUCLEOTIDE SEQUENCE [LARGE SCALE GENOMIC DNA]</scope>
    <source>
        <strain evidence="3 4">N8-3</strain>
    </source>
</reference>
<evidence type="ECO:0000256" key="2">
    <source>
        <dbReference type="SAM" id="Phobius"/>
    </source>
</evidence>
<feature type="transmembrane region" description="Helical" evidence="2">
    <location>
        <begin position="165"/>
        <end position="189"/>
    </location>
</feature>
<keyword evidence="2" id="KW-0472">Membrane</keyword>
<dbReference type="InterPro" id="IPR018723">
    <property type="entry name" value="DUF2254_membrane"/>
</dbReference>
<feature type="compositionally biased region" description="Basic and acidic residues" evidence="1">
    <location>
        <begin position="29"/>
        <end position="38"/>
    </location>
</feature>
<organism evidence="3 4">
    <name type="scientific">Streptacidiphilus cavernicola</name>
    <dbReference type="NCBI Taxonomy" id="3342716"/>
    <lineage>
        <taxon>Bacteria</taxon>
        <taxon>Bacillati</taxon>
        <taxon>Actinomycetota</taxon>
        <taxon>Actinomycetes</taxon>
        <taxon>Kitasatosporales</taxon>
        <taxon>Streptomycetaceae</taxon>
        <taxon>Streptacidiphilus</taxon>
    </lineage>
</organism>
<proteinExistence type="predicted"/>
<feature type="compositionally biased region" description="Low complexity" evidence="1">
    <location>
        <begin position="39"/>
        <end position="48"/>
    </location>
</feature>
<keyword evidence="2" id="KW-0812">Transmembrane</keyword>
<sequence length="494" mass="53957">MLTATDGGFPGPPSARLVDRRRFSDDHAKHDHTFEASRRAAMTAARPAPWHPSVAPSPRAQWRRARRRMRQRKPWAVPMALLAAAVLLSWLLPALDRWLDDASQEVGERLFPLLDTGSMATLLGAIAGGMITLTGLVFTAITLAMQFGATQLSVRVVPMLQQDAVMRWSMGTFMATFLYSLLIAIRLAVRQQDYRPVLSTIFALGLTILSACLFFALVTRVALVLNSGALLRRVGGQGSRAVVRLSPPTGGARPYGGVRPVRDPEAMEVDLARPPRTGQVLLAWNEPRLRRLAERWGVGLELCAYPGDFIALRSTLFLVHGANDAVKPEQLLRCLLFAECYSPEADPAGALRTLVDVALKAMSPAINDPARAVQALDHIEDLLVLLVPVAPPGAGMSGDARFCHPVRTWADYVCVGTDEVRHFAADSMQVLRRLRALFERLAWICSEEQAEALTVRLAAMDAHAGRHWSQALDRRLAGRPDAQGLGSEAGTDLA</sequence>
<dbReference type="Proteomes" id="UP001592531">
    <property type="component" value="Unassembled WGS sequence"/>
</dbReference>
<feature type="transmembrane region" description="Helical" evidence="2">
    <location>
        <begin position="119"/>
        <end position="144"/>
    </location>
</feature>
<dbReference type="EMBL" id="JBHFAB010000010">
    <property type="protein sequence ID" value="MFC1418006.1"/>
    <property type="molecule type" value="Genomic_DNA"/>
</dbReference>
<feature type="region of interest" description="Disordered" evidence="1">
    <location>
        <begin position="29"/>
        <end position="66"/>
    </location>
</feature>
<accession>A0ABV6VW83</accession>
<keyword evidence="4" id="KW-1185">Reference proteome</keyword>
<feature type="transmembrane region" description="Helical" evidence="2">
    <location>
        <begin position="201"/>
        <end position="223"/>
    </location>
</feature>
<feature type="transmembrane region" description="Helical" evidence="2">
    <location>
        <begin position="74"/>
        <end position="92"/>
    </location>
</feature>
<comment type="caution">
    <text evidence="3">The sequence shown here is derived from an EMBL/GenBank/DDBJ whole genome shotgun (WGS) entry which is preliminary data.</text>
</comment>
<name>A0ABV6VW83_9ACTN</name>
<dbReference type="Pfam" id="PF10011">
    <property type="entry name" value="DUF2254"/>
    <property type="match status" value="1"/>
</dbReference>
<gene>
    <name evidence="3" type="ORF">ACEZDE_15345</name>
</gene>
<keyword evidence="2" id="KW-1133">Transmembrane helix</keyword>